<reference evidence="2 3" key="1">
    <citation type="submission" date="2020-07" db="EMBL/GenBank/DDBJ databases">
        <title>Sequencing the genomes of 1000 actinobacteria strains.</title>
        <authorList>
            <person name="Klenk H.-P."/>
        </authorList>
    </citation>
    <scope>NUCLEOTIDE SEQUENCE [LARGE SCALE GENOMIC DNA]</scope>
    <source>
        <strain evidence="2 3">DSM 104001</strain>
    </source>
</reference>
<accession>A0A853CQT9</accession>
<name>A0A853CQT9_9ACTN</name>
<organism evidence="2 3">
    <name type="scientific">Petropleomorpha daqingensis</name>
    <dbReference type="NCBI Taxonomy" id="2026353"/>
    <lineage>
        <taxon>Bacteria</taxon>
        <taxon>Bacillati</taxon>
        <taxon>Actinomycetota</taxon>
        <taxon>Actinomycetes</taxon>
        <taxon>Geodermatophilales</taxon>
        <taxon>Geodermatophilaceae</taxon>
        <taxon>Petropleomorpha</taxon>
    </lineage>
</organism>
<dbReference type="RefSeq" id="WP_179720765.1">
    <property type="nucleotide sequence ID" value="NZ_JACBZT010000001.1"/>
</dbReference>
<sequence length="66" mass="7406">MTRTTSTTKHTAAREARTRPAIPAPRRSPEQGPAQPREPEPPADLPPYPLVRYALEHATALRPRRD</sequence>
<gene>
    <name evidence="2" type="ORF">GGQ55_004571</name>
</gene>
<proteinExistence type="predicted"/>
<keyword evidence="3" id="KW-1185">Reference proteome</keyword>
<comment type="caution">
    <text evidence="2">The sequence shown here is derived from an EMBL/GenBank/DDBJ whole genome shotgun (WGS) entry which is preliminary data.</text>
</comment>
<evidence type="ECO:0000256" key="1">
    <source>
        <dbReference type="SAM" id="MobiDB-lite"/>
    </source>
</evidence>
<feature type="compositionally biased region" description="Low complexity" evidence="1">
    <location>
        <begin position="1"/>
        <end position="10"/>
    </location>
</feature>
<dbReference type="EMBL" id="JACBZT010000001">
    <property type="protein sequence ID" value="NYJ08293.1"/>
    <property type="molecule type" value="Genomic_DNA"/>
</dbReference>
<protein>
    <submittedName>
        <fullName evidence="2">Uncharacterized protein</fullName>
    </submittedName>
</protein>
<feature type="region of interest" description="Disordered" evidence="1">
    <location>
        <begin position="1"/>
        <end position="66"/>
    </location>
</feature>
<evidence type="ECO:0000313" key="2">
    <source>
        <dbReference type="EMBL" id="NYJ08293.1"/>
    </source>
</evidence>
<dbReference type="AlphaFoldDB" id="A0A853CQT9"/>
<dbReference type="Proteomes" id="UP000541969">
    <property type="component" value="Unassembled WGS sequence"/>
</dbReference>
<evidence type="ECO:0000313" key="3">
    <source>
        <dbReference type="Proteomes" id="UP000541969"/>
    </source>
</evidence>